<keyword evidence="6 7" id="KW-0472">Membrane</keyword>
<dbReference type="Pfam" id="PF01899">
    <property type="entry name" value="MNHE"/>
    <property type="match status" value="1"/>
</dbReference>
<gene>
    <name evidence="8" type="ORF">Asi02nite_29270</name>
</gene>
<sequence length="188" mass="20350">MNDPRPEADARTRRTNHVVALLGMALVWILLWGTFSWANLLGGLAVAAFILVALPLPPVVFGGRLRPVALARFVAIFVRDLVVASVQVTWLAVRVGHTPHSAILAVRLRVDTDLNLTLTAEALSLVPGSLIVEVDRAAGVLYIHVLDIHDRAEAERFRLDVLALEARIVAAVGSPAEVARIRTERSGP</sequence>
<evidence type="ECO:0000256" key="5">
    <source>
        <dbReference type="ARBA" id="ARBA00022989"/>
    </source>
</evidence>
<keyword evidence="4 7" id="KW-0812">Transmembrane</keyword>
<dbReference type="InterPro" id="IPR002758">
    <property type="entry name" value="Cation_antiport_E"/>
</dbReference>
<dbReference type="NCBIfam" id="NF006521">
    <property type="entry name" value="PRK08965.1-5"/>
    <property type="match status" value="1"/>
</dbReference>
<proteinExistence type="inferred from homology"/>
<reference evidence="8 9" key="1">
    <citation type="submission" date="2021-01" db="EMBL/GenBank/DDBJ databases">
        <title>Whole genome shotgun sequence of Asanoa siamensis NBRC 107932.</title>
        <authorList>
            <person name="Komaki H."/>
            <person name="Tamura T."/>
        </authorList>
    </citation>
    <scope>NUCLEOTIDE SEQUENCE [LARGE SCALE GENOMIC DNA]</scope>
    <source>
        <strain evidence="8 9">NBRC 107932</strain>
    </source>
</reference>
<comment type="similarity">
    <text evidence="2">Belongs to the CPA3 antiporters (TC 2.A.63) subunit E family.</text>
</comment>
<dbReference type="RefSeq" id="WP_203713317.1">
    <property type="nucleotide sequence ID" value="NZ_BONE01000020.1"/>
</dbReference>
<feature type="transmembrane region" description="Helical" evidence="7">
    <location>
        <begin position="18"/>
        <end position="35"/>
    </location>
</feature>
<keyword evidence="5 7" id="KW-1133">Transmembrane helix</keyword>
<evidence type="ECO:0000256" key="6">
    <source>
        <dbReference type="ARBA" id="ARBA00023136"/>
    </source>
</evidence>
<evidence type="ECO:0000256" key="3">
    <source>
        <dbReference type="ARBA" id="ARBA00022475"/>
    </source>
</evidence>
<evidence type="ECO:0000256" key="2">
    <source>
        <dbReference type="ARBA" id="ARBA00006228"/>
    </source>
</evidence>
<evidence type="ECO:0000313" key="9">
    <source>
        <dbReference type="Proteomes" id="UP000604117"/>
    </source>
</evidence>
<name>A0ABQ4CQ52_9ACTN</name>
<dbReference type="PANTHER" id="PTHR34584:SF1">
    <property type="entry name" value="NA(+)_H(+) ANTIPORTER SUBUNIT E1"/>
    <property type="match status" value="1"/>
</dbReference>
<comment type="caution">
    <text evidence="8">The sequence shown here is derived from an EMBL/GenBank/DDBJ whole genome shotgun (WGS) entry which is preliminary data.</text>
</comment>
<evidence type="ECO:0000313" key="8">
    <source>
        <dbReference type="EMBL" id="GIF73409.1"/>
    </source>
</evidence>
<dbReference type="EMBL" id="BONE01000020">
    <property type="protein sequence ID" value="GIF73409.1"/>
    <property type="molecule type" value="Genomic_DNA"/>
</dbReference>
<organism evidence="8 9">
    <name type="scientific">Asanoa siamensis</name>
    <dbReference type="NCBI Taxonomy" id="926357"/>
    <lineage>
        <taxon>Bacteria</taxon>
        <taxon>Bacillati</taxon>
        <taxon>Actinomycetota</taxon>
        <taxon>Actinomycetes</taxon>
        <taxon>Micromonosporales</taxon>
        <taxon>Micromonosporaceae</taxon>
        <taxon>Asanoa</taxon>
    </lineage>
</organism>
<comment type="subcellular location">
    <subcellularLocation>
        <location evidence="1">Cell membrane</location>
        <topology evidence="1">Multi-pass membrane protein</topology>
    </subcellularLocation>
</comment>
<evidence type="ECO:0000256" key="1">
    <source>
        <dbReference type="ARBA" id="ARBA00004651"/>
    </source>
</evidence>
<dbReference type="Proteomes" id="UP000604117">
    <property type="component" value="Unassembled WGS sequence"/>
</dbReference>
<keyword evidence="3" id="KW-1003">Cell membrane</keyword>
<evidence type="ECO:0000256" key="4">
    <source>
        <dbReference type="ARBA" id="ARBA00022692"/>
    </source>
</evidence>
<feature type="transmembrane region" description="Helical" evidence="7">
    <location>
        <begin position="41"/>
        <end position="61"/>
    </location>
</feature>
<protein>
    <submittedName>
        <fullName evidence="8">Na+/H+ antiporter subunit E</fullName>
    </submittedName>
</protein>
<evidence type="ECO:0000256" key="7">
    <source>
        <dbReference type="SAM" id="Phobius"/>
    </source>
</evidence>
<keyword evidence="9" id="KW-1185">Reference proteome</keyword>
<accession>A0ABQ4CQ52</accession>
<dbReference type="PANTHER" id="PTHR34584">
    <property type="entry name" value="NA(+)/H(+) ANTIPORTER SUBUNIT E1"/>
    <property type="match status" value="1"/>
</dbReference>